<evidence type="ECO:0000313" key="3">
    <source>
        <dbReference type="Proteomes" id="UP001066276"/>
    </source>
</evidence>
<gene>
    <name evidence="2" type="ORF">NDU88_002114</name>
</gene>
<proteinExistence type="predicted"/>
<dbReference type="Proteomes" id="UP001066276">
    <property type="component" value="Chromosome 9"/>
</dbReference>
<keyword evidence="3" id="KW-1185">Reference proteome</keyword>
<name>A0AAV7MWH0_PLEWA</name>
<feature type="region of interest" description="Disordered" evidence="1">
    <location>
        <begin position="1"/>
        <end position="21"/>
    </location>
</feature>
<feature type="region of interest" description="Disordered" evidence="1">
    <location>
        <begin position="65"/>
        <end position="85"/>
    </location>
</feature>
<reference evidence="2" key="1">
    <citation type="journal article" date="2022" name="bioRxiv">
        <title>Sequencing and chromosome-scale assembly of the giantPleurodeles waltlgenome.</title>
        <authorList>
            <person name="Brown T."/>
            <person name="Elewa A."/>
            <person name="Iarovenko S."/>
            <person name="Subramanian E."/>
            <person name="Araus A.J."/>
            <person name="Petzold A."/>
            <person name="Susuki M."/>
            <person name="Suzuki K.-i.T."/>
            <person name="Hayashi T."/>
            <person name="Toyoda A."/>
            <person name="Oliveira C."/>
            <person name="Osipova E."/>
            <person name="Leigh N.D."/>
            <person name="Simon A."/>
            <person name="Yun M.H."/>
        </authorList>
    </citation>
    <scope>NUCLEOTIDE SEQUENCE</scope>
    <source>
        <strain evidence="2">20211129_DDA</strain>
        <tissue evidence="2">Liver</tissue>
    </source>
</reference>
<evidence type="ECO:0000256" key="1">
    <source>
        <dbReference type="SAM" id="MobiDB-lite"/>
    </source>
</evidence>
<dbReference type="EMBL" id="JANPWB010000013">
    <property type="protein sequence ID" value="KAJ1104705.1"/>
    <property type="molecule type" value="Genomic_DNA"/>
</dbReference>
<dbReference type="AlphaFoldDB" id="A0AAV7MWH0"/>
<sequence>MGLSAAGTHTSRISGDLSLNGGVGGLEDAPCTAWVAGTGVMRLAYMFEFCNCEVAAFQQPAGFGTQRSAPSALPGVTGVASVQST</sequence>
<comment type="caution">
    <text evidence="2">The sequence shown here is derived from an EMBL/GenBank/DDBJ whole genome shotgun (WGS) entry which is preliminary data.</text>
</comment>
<accession>A0AAV7MWH0</accession>
<protein>
    <submittedName>
        <fullName evidence="2">Uncharacterized protein</fullName>
    </submittedName>
</protein>
<organism evidence="2 3">
    <name type="scientific">Pleurodeles waltl</name>
    <name type="common">Iberian ribbed newt</name>
    <dbReference type="NCBI Taxonomy" id="8319"/>
    <lineage>
        <taxon>Eukaryota</taxon>
        <taxon>Metazoa</taxon>
        <taxon>Chordata</taxon>
        <taxon>Craniata</taxon>
        <taxon>Vertebrata</taxon>
        <taxon>Euteleostomi</taxon>
        <taxon>Amphibia</taxon>
        <taxon>Batrachia</taxon>
        <taxon>Caudata</taxon>
        <taxon>Salamandroidea</taxon>
        <taxon>Salamandridae</taxon>
        <taxon>Pleurodelinae</taxon>
        <taxon>Pleurodeles</taxon>
    </lineage>
</organism>
<evidence type="ECO:0000313" key="2">
    <source>
        <dbReference type="EMBL" id="KAJ1104705.1"/>
    </source>
</evidence>